<proteinExistence type="predicted"/>
<keyword evidence="2" id="KW-1185">Reference proteome</keyword>
<reference evidence="1 2" key="1">
    <citation type="journal article" date="2023" name="Microbiol. Spectr.">
        <title>Symbiosis of Carpenter Bees with Uncharacterized Lactic Acid Bacteria Showing NAD Auxotrophy.</title>
        <authorList>
            <person name="Kawasaki S."/>
            <person name="Ozawa K."/>
            <person name="Mori T."/>
            <person name="Yamamoto A."/>
            <person name="Ito M."/>
            <person name="Ohkuma M."/>
            <person name="Sakamoto M."/>
            <person name="Matsutani M."/>
        </authorList>
    </citation>
    <scope>NUCLEOTIDE SEQUENCE [LARGE SCALE GENOMIC DNA]</scope>
    <source>
        <strain evidence="1 2">KimH</strain>
    </source>
</reference>
<protein>
    <submittedName>
        <fullName evidence="1">Uncharacterized protein</fullName>
    </submittedName>
</protein>
<evidence type="ECO:0000313" key="1">
    <source>
        <dbReference type="EMBL" id="BDR54326.1"/>
    </source>
</evidence>
<gene>
    <name evidence="1" type="ORF">KIMH_04370</name>
</gene>
<accession>A0ABN6SE81</accession>
<organism evidence="1 2">
    <name type="scientific">Bombiscardovia apis</name>
    <dbReference type="NCBI Taxonomy" id="2932182"/>
    <lineage>
        <taxon>Bacteria</taxon>
        <taxon>Bacillati</taxon>
        <taxon>Actinomycetota</taxon>
        <taxon>Actinomycetes</taxon>
        <taxon>Bifidobacteriales</taxon>
        <taxon>Bifidobacteriaceae</taxon>
        <taxon>Bombiscardovia</taxon>
    </lineage>
</organism>
<name>A0ABN6SE81_9BIFI</name>
<sequence>MKGLYGPRPPVLVGTRKIQVLFFRKLPADNGSLLVPTYPNTPRCHSFPMYARRKIRGGAREEIVYFPNRILTLSADTSIM</sequence>
<dbReference type="Proteomes" id="UP001321748">
    <property type="component" value="Chromosome"/>
</dbReference>
<evidence type="ECO:0000313" key="2">
    <source>
        <dbReference type="Proteomes" id="UP001321748"/>
    </source>
</evidence>
<dbReference type="EMBL" id="AP026800">
    <property type="protein sequence ID" value="BDR54326.1"/>
    <property type="molecule type" value="Genomic_DNA"/>
</dbReference>